<dbReference type="PROSITE" id="PS00211">
    <property type="entry name" value="ABC_TRANSPORTER_1"/>
    <property type="match status" value="1"/>
</dbReference>
<evidence type="ECO:0000256" key="1">
    <source>
        <dbReference type="ARBA" id="ARBA00004413"/>
    </source>
</evidence>
<keyword evidence="3" id="KW-0547">Nucleotide-binding</keyword>
<comment type="caution">
    <text evidence="8">The sequence shown here is derived from an EMBL/GenBank/DDBJ whole genome shotgun (WGS) entry which is preliminary data.</text>
</comment>
<dbReference type="PANTHER" id="PTHR42711">
    <property type="entry name" value="ABC TRANSPORTER ATP-BINDING PROTEIN"/>
    <property type="match status" value="1"/>
</dbReference>
<dbReference type="InterPro" id="IPR027417">
    <property type="entry name" value="P-loop_NTPase"/>
</dbReference>
<organism evidence="8 9">
    <name type="scientific">Cryptosporangium japonicum</name>
    <dbReference type="NCBI Taxonomy" id="80872"/>
    <lineage>
        <taxon>Bacteria</taxon>
        <taxon>Bacillati</taxon>
        <taxon>Actinomycetota</taxon>
        <taxon>Actinomycetes</taxon>
        <taxon>Cryptosporangiales</taxon>
        <taxon>Cryptosporangiaceae</taxon>
        <taxon>Cryptosporangium</taxon>
    </lineage>
</organism>
<evidence type="ECO:0000256" key="6">
    <source>
        <dbReference type="ARBA" id="ARBA00049985"/>
    </source>
</evidence>
<name>A0ABP3DPH7_9ACTN</name>
<accession>A0ABP3DPH7</accession>
<dbReference type="SUPFAM" id="SSF52540">
    <property type="entry name" value="P-loop containing nucleoside triphosphate hydrolases"/>
    <property type="match status" value="1"/>
</dbReference>
<dbReference type="InterPro" id="IPR025302">
    <property type="entry name" value="DrrA1/2-like_C"/>
</dbReference>
<dbReference type="Pfam" id="PF00005">
    <property type="entry name" value="ABC_tran"/>
    <property type="match status" value="1"/>
</dbReference>
<reference evidence="9" key="1">
    <citation type="journal article" date="2019" name="Int. J. Syst. Evol. Microbiol.">
        <title>The Global Catalogue of Microorganisms (GCM) 10K type strain sequencing project: providing services to taxonomists for standard genome sequencing and annotation.</title>
        <authorList>
            <consortium name="The Broad Institute Genomics Platform"/>
            <consortium name="The Broad Institute Genome Sequencing Center for Infectious Disease"/>
            <person name="Wu L."/>
            <person name="Ma J."/>
        </authorList>
    </citation>
    <scope>NUCLEOTIDE SEQUENCE [LARGE SCALE GENOMIC DNA]</scope>
    <source>
        <strain evidence="9">JCM 10425</strain>
    </source>
</reference>
<proteinExistence type="inferred from homology"/>
<evidence type="ECO:0000256" key="3">
    <source>
        <dbReference type="ARBA" id="ARBA00022741"/>
    </source>
</evidence>
<dbReference type="EMBL" id="BAAAGX010000009">
    <property type="protein sequence ID" value="GAA0238490.1"/>
    <property type="molecule type" value="Genomic_DNA"/>
</dbReference>
<dbReference type="RefSeq" id="WP_344648912.1">
    <property type="nucleotide sequence ID" value="NZ_BAAAGX010000009.1"/>
</dbReference>
<evidence type="ECO:0000256" key="4">
    <source>
        <dbReference type="ARBA" id="ARBA00022840"/>
    </source>
</evidence>
<keyword evidence="9" id="KW-1185">Reference proteome</keyword>
<keyword evidence="4 8" id="KW-0067">ATP-binding</keyword>
<dbReference type="Gene3D" id="3.40.50.300">
    <property type="entry name" value="P-loop containing nucleotide triphosphate hydrolases"/>
    <property type="match status" value="1"/>
</dbReference>
<feature type="domain" description="ABC transporter" evidence="7">
    <location>
        <begin position="5"/>
        <end position="235"/>
    </location>
</feature>
<dbReference type="Pfam" id="PF13732">
    <property type="entry name" value="DrrA1-3_C"/>
    <property type="match status" value="1"/>
</dbReference>
<comment type="similarity">
    <text evidence="6">Belongs to the ABC transporter superfamily. Drug exporter-1 (DrugE1) (TC 3.A.1.105) family.</text>
</comment>
<dbReference type="InterPro" id="IPR017871">
    <property type="entry name" value="ABC_transporter-like_CS"/>
</dbReference>
<keyword evidence="5" id="KW-0046">Antibiotic resistance</keyword>
<dbReference type="InterPro" id="IPR003593">
    <property type="entry name" value="AAA+_ATPase"/>
</dbReference>
<evidence type="ECO:0000313" key="9">
    <source>
        <dbReference type="Proteomes" id="UP001500967"/>
    </source>
</evidence>
<evidence type="ECO:0000256" key="5">
    <source>
        <dbReference type="ARBA" id="ARBA00023251"/>
    </source>
</evidence>
<gene>
    <name evidence="8" type="ORF">GCM10009539_24750</name>
</gene>
<dbReference type="PROSITE" id="PS50893">
    <property type="entry name" value="ABC_TRANSPORTER_2"/>
    <property type="match status" value="1"/>
</dbReference>
<evidence type="ECO:0000259" key="7">
    <source>
        <dbReference type="PROSITE" id="PS50893"/>
    </source>
</evidence>
<keyword evidence="2" id="KW-0813">Transport</keyword>
<dbReference type="InterPro" id="IPR003439">
    <property type="entry name" value="ABC_transporter-like_ATP-bd"/>
</dbReference>
<sequence length="313" mass="33314">MADVIEVQDLRKSFPGVEAVRGLDLRVAAGELFGLLGPNGAGKTTTLRMLTTLLPIDAGTAVVAGADVARDPRTVRRRIGYVGQIGGADLPATGRENLLLQGRLYGASRSDARRRADELIEALALGAFVDRRVGTYSGGQRRRLEIALGLAHRPRVLFLDEPTTGLDPQNRANLWDQLRALRSDGTTIVLTTHYLEEADALADRLAIVDAGRVVAEGAPRALKAQLAGDTVTLRPRGDVPAVRTLLDAQPFVRNVVLDGDALRLAVPDGPDALPELLDVLGGAGVELAALTLVEPSLDEVFLRVTGRALRDVA</sequence>
<dbReference type="PANTHER" id="PTHR42711:SF5">
    <property type="entry name" value="ABC TRANSPORTER ATP-BINDING PROTEIN NATA"/>
    <property type="match status" value="1"/>
</dbReference>
<dbReference type="GO" id="GO:0005524">
    <property type="term" value="F:ATP binding"/>
    <property type="evidence" value="ECO:0007669"/>
    <property type="project" value="UniProtKB-KW"/>
</dbReference>
<dbReference type="Proteomes" id="UP001500967">
    <property type="component" value="Unassembled WGS sequence"/>
</dbReference>
<dbReference type="SMART" id="SM00382">
    <property type="entry name" value="AAA"/>
    <property type="match status" value="1"/>
</dbReference>
<comment type="subcellular location">
    <subcellularLocation>
        <location evidence="1">Cell membrane</location>
        <topology evidence="1">Peripheral membrane protein</topology>
        <orientation evidence="1">Cytoplasmic side</orientation>
    </subcellularLocation>
</comment>
<evidence type="ECO:0000313" key="8">
    <source>
        <dbReference type="EMBL" id="GAA0238490.1"/>
    </source>
</evidence>
<protein>
    <submittedName>
        <fullName evidence="8">Daunorubicin resistance protein DrrA family ABC transporter ATP-binding protein</fullName>
    </submittedName>
</protein>
<dbReference type="InterPro" id="IPR050763">
    <property type="entry name" value="ABC_transporter_ATP-binding"/>
</dbReference>
<dbReference type="NCBIfam" id="TIGR01188">
    <property type="entry name" value="drrA"/>
    <property type="match status" value="1"/>
</dbReference>
<dbReference type="InterPro" id="IPR005894">
    <property type="entry name" value="DrrA"/>
</dbReference>
<evidence type="ECO:0000256" key="2">
    <source>
        <dbReference type="ARBA" id="ARBA00022448"/>
    </source>
</evidence>